<sequence length="144" mass="16994">MAIHDRPCVYIERTSTYLLTIVSKYMGKHKRNFMIIDIGRHTVFIPKYGVYECSDIYSLKGFALDMLKKIDVDRIYIAKNVDEKWLTENLYLFSIEAPDSRNYVLESLGKILNIITIKKKRRFLSTKRIEPEAVLSIIDLYTKY</sequence>
<gene>
    <name evidence="1" type="ORF">ENT99_08025</name>
    <name evidence="2" type="ORF">ENU64_01095</name>
</gene>
<dbReference type="EMBL" id="DTDH01000028">
    <property type="protein sequence ID" value="HGT98012.1"/>
    <property type="molecule type" value="Genomic_DNA"/>
</dbReference>
<comment type="caution">
    <text evidence="2">The sequence shown here is derived from an EMBL/GenBank/DDBJ whole genome shotgun (WGS) entry which is preliminary data.</text>
</comment>
<evidence type="ECO:0000313" key="1">
    <source>
        <dbReference type="EMBL" id="HFQ79622.1"/>
    </source>
</evidence>
<name>A0A7J3MWU7_9CREN</name>
<organism evidence="2">
    <name type="scientific">Ignisphaera aggregans</name>
    <dbReference type="NCBI Taxonomy" id="334771"/>
    <lineage>
        <taxon>Archaea</taxon>
        <taxon>Thermoproteota</taxon>
        <taxon>Thermoprotei</taxon>
        <taxon>Desulfurococcales</taxon>
        <taxon>Desulfurococcaceae</taxon>
        <taxon>Ignisphaera</taxon>
    </lineage>
</organism>
<dbReference type="AlphaFoldDB" id="A0A7J3MWU7"/>
<protein>
    <submittedName>
        <fullName evidence="2">Uncharacterized protein</fullName>
    </submittedName>
</protein>
<evidence type="ECO:0000313" key="2">
    <source>
        <dbReference type="EMBL" id="HGT98012.1"/>
    </source>
</evidence>
<proteinExistence type="predicted"/>
<accession>A0A7J3MWU7</accession>
<reference evidence="2" key="1">
    <citation type="journal article" date="2020" name="mSystems">
        <title>Genome- and Community-Level Interaction Insights into Carbon Utilization and Element Cycling Functions of Hydrothermarchaeota in Hydrothermal Sediment.</title>
        <authorList>
            <person name="Zhou Z."/>
            <person name="Liu Y."/>
            <person name="Xu W."/>
            <person name="Pan J."/>
            <person name="Luo Z.H."/>
            <person name="Li M."/>
        </authorList>
    </citation>
    <scope>NUCLEOTIDE SEQUENCE [LARGE SCALE GENOMIC DNA]</scope>
    <source>
        <strain evidence="1">SpSt-629</strain>
        <strain evidence="2">SpSt-688</strain>
    </source>
</reference>
<dbReference type="EMBL" id="DTAU01000150">
    <property type="protein sequence ID" value="HFQ79622.1"/>
    <property type="molecule type" value="Genomic_DNA"/>
</dbReference>